<name>A0A139SQ22_9BACT</name>
<gene>
    <name evidence="1" type="ORF">AXK12_03130</name>
</gene>
<dbReference type="Proteomes" id="UP000071392">
    <property type="component" value="Unassembled WGS sequence"/>
</dbReference>
<dbReference type="AlphaFoldDB" id="A0A139SQ22"/>
<sequence>MKDKPKVTDFKLGSVFFVPFRDGVNGVFGYVKYDCNTRSNRKSINLPLADIYNRVCRLDEWSEDIKKEEIKIHDMILSLVNHFHKSYFNKRPMVLTDYHTDIIHPVKYGFFKMGTKKLWYDADAKDIVYPDSDEQYREVEMALAPYDQAYIEAIFSGMTVKYGDEIPGFDRED</sequence>
<protein>
    <submittedName>
        <fullName evidence="1">Uncharacterized protein</fullName>
    </submittedName>
</protein>
<proteinExistence type="predicted"/>
<evidence type="ECO:0000313" key="1">
    <source>
        <dbReference type="EMBL" id="KXU36614.1"/>
    </source>
</evidence>
<organism evidence="1 2">
    <name type="scientific">Cephaloticoccus capnophilus</name>
    <dbReference type="NCBI Taxonomy" id="1548208"/>
    <lineage>
        <taxon>Bacteria</taxon>
        <taxon>Pseudomonadati</taxon>
        <taxon>Verrucomicrobiota</taxon>
        <taxon>Opitutia</taxon>
        <taxon>Opitutales</taxon>
        <taxon>Opitutaceae</taxon>
        <taxon>Cephaloticoccus</taxon>
    </lineage>
</organism>
<dbReference type="EMBL" id="LSZP01000021">
    <property type="protein sequence ID" value="KXU36614.1"/>
    <property type="molecule type" value="Genomic_DNA"/>
</dbReference>
<accession>A0A139SQ22</accession>
<dbReference type="RefSeq" id="WP_068711201.1">
    <property type="nucleotide sequence ID" value="NZ_LSZP01000021.1"/>
</dbReference>
<reference evidence="1 2" key="1">
    <citation type="submission" date="2016-02" db="EMBL/GenBank/DDBJ databases">
        <authorList>
            <person name="Wen L."/>
            <person name="He K."/>
            <person name="Yang H."/>
        </authorList>
    </citation>
    <scope>NUCLEOTIDE SEQUENCE [LARGE SCALE GENOMIC DNA]</scope>
    <source>
        <strain evidence="1 2">CV41</strain>
    </source>
</reference>
<keyword evidence="2" id="KW-1185">Reference proteome</keyword>
<dbReference type="OrthoDB" id="9821342at2"/>
<comment type="caution">
    <text evidence="1">The sequence shown here is derived from an EMBL/GenBank/DDBJ whole genome shotgun (WGS) entry which is preliminary data.</text>
</comment>
<evidence type="ECO:0000313" key="2">
    <source>
        <dbReference type="Proteomes" id="UP000071392"/>
    </source>
</evidence>